<dbReference type="PANTHER" id="PTHR42745">
    <property type="match status" value="1"/>
</dbReference>
<dbReference type="PROSITE" id="PS51371">
    <property type="entry name" value="CBS"/>
    <property type="match status" value="2"/>
</dbReference>
<keyword evidence="2" id="KW-0677">Repeat</keyword>
<evidence type="ECO:0000256" key="3">
    <source>
        <dbReference type="ARBA" id="ARBA00023122"/>
    </source>
</evidence>
<evidence type="ECO:0000259" key="5">
    <source>
        <dbReference type="PROSITE" id="PS51464"/>
    </source>
</evidence>
<dbReference type="PIRSF" id="PIRSF004692">
    <property type="entry name" value="KdsD_KpsF"/>
    <property type="match status" value="1"/>
</dbReference>
<dbReference type="EMBL" id="UINC01007416">
    <property type="protein sequence ID" value="SVA33196.1"/>
    <property type="molecule type" value="Genomic_DNA"/>
</dbReference>
<evidence type="ECO:0000256" key="2">
    <source>
        <dbReference type="ARBA" id="ARBA00022737"/>
    </source>
</evidence>
<dbReference type="CDD" id="cd04604">
    <property type="entry name" value="CBS_pair_SIS_assoc"/>
    <property type="match status" value="1"/>
</dbReference>
<dbReference type="InterPro" id="IPR050986">
    <property type="entry name" value="GutQ/KpsF_isomerases"/>
</dbReference>
<dbReference type="NCBIfam" id="TIGR00393">
    <property type="entry name" value="kpsF"/>
    <property type="match status" value="1"/>
</dbReference>
<feature type="domain" description="CBS" evidence="4">
    <location>
        <begin position="203"/>
        <end position="263"/>
    </location>
</feature>
<dbReference type="Gene3D" id="3.10.580.10">
    <property type="entry name" value="CBS-domain"/>
    <property type="match status" value="1"/>
</dbReference>
<name>A0A381UYI6_9ZZZZ</name>
<feature type="domain" description="SIS" evidence="5">
    <location>
        <begin position="35"/>
        <end position="178"/>
    </location>
</feature>
<evidence type="ECO:0000259" key="4">
    <source>
        <dbReference type="PROSITE" id="PS51371"/>
    </source>
</evidence>
<organism evidence="6">
    <name type="scientific">marine metagenome</name>
    <dbReference type="NCBI Taxonomy" id="408172"/>
    <lineage>
        <taxon>unclassified sequences</taxon>
        <taxon>metagenomes</taxon>
        <taxon>ecological metagenomes</taxon>
    </lineage>
</organism>
<evidence type="ECO:0008006" key="7">
    <source>
        <dbReference type="Google" id="ProtNLM"/>
    </source>
</evidence>
<dbReference type="GO" id="GO:0097367">
    <property type="term" value="F:carbohydrate derivative binding"/>
    <property type="evidence" value="ECO:0007669"/>
    <property type="project" value="InterPro"/>
</dbReference>
<dbReference type="PANTHER" id="PTHR42745:SF1">
    <property type="entry name" value="ARABINOSE 5-PHOSPHATE ISOMERASE KDSD"/>
    <property type="match status" value="1"/>
</dbReference>
<dbReference type="InterPro" id="IPR004800">
    <property type="entry name" value="KdsD/KpsF-type"/>
</dbReference>
<dbReference type="InterPro" id="IPR001347">
    <property type="entry name" value="SIS_dom"/>
</dbReference>
<dbReference type="InterPro" id="IPR046348">
    <property type="entry name" value="SIS_dom_sf"/>
</dbReference>
<dbReference type="InterPro" id="IPR000644">
    <property type="entry name" value="CBS_dom"/>
</dbReference>
<evidence type="ECO:0000313" key="6">
    <source>
        <dbReference type="EMBL" id="SVA33196.1"/>
    </source>
</evidence>
<comment type="similarity">
    <text evidence="1">Belongs to the SIS family. GutQ/KpsF subfamily.</text>
</comment>
<dbReference type="Pfam" id="PF01380">
    <property type="entry name" value="SIS"/>
    <property type="match status" value="1"/>
</dbReference>
<dbReference type="GO" id="GO:1901135">
    <property type="term" value="P:carbohydrate derivative metabolic process"/>
    <property type="evidence" value="ECO:0007669"/>
    <property type="project" value="InterPro"/>
</dbReference>
<feature type="domain" description="CBS" evidence="4">
    <location>
        <begin position="272"/>
        <end position="326"/>
    </location>
</feature>
<dbReference type="Gene3D" id="3.40.50.10490">
    <property type="entry name" value="Glucose-6-phosphate isomerase like protein, domain 1"/>
    <property type="match status" value="1"/>
</dbReference>
<dbReference type="InterPro" id="IPR035474">
    <property type="entry name" value="SIS_Kpsf"/>
</dbReference>
<proteinExistence type="inferred from homology"/>
<gene>
    <name evidence="6" type="ORF">METZ01_LOCUS86050</name>
</gene>
<dbReference type="FunFam" id="3.40.50.10490:FF:000011">
    <property type="entry name" value="Arabinose 5-phosphate isomerase"/>
    <property type="match status" value="1"/>
</dbReference>
<dbReference type="GO" id="GO:0005975">
    <property type="term" value="P:carbohydrate metabolic process"/>
    <property type="evidence" value="ECO:0007669"/>
    <property type="project" value="InterPro"/>
</dbReference>
<dbReference type="GO" id="GO:0016853">
    <property type="term" value="F:isomerase activity"/>
    <property type="evidence" value="ECO:0007669"/>
    <property type="project" value="InterPro"/>
</dbReference>
<accession>A0A381UYI6</accession>
<dbReference type="InterPro" id="IPR046342">
    <property type="entry name" value="CBS_dom_sf"/>
</dbReference>
<sequence>MNSSEIQSIAKRVIEIEAEAVSLIGDRIDENFELAVQAILNCTGRLIVSGMGKSGLISQKIASTMASTGTPSHFVHPGEATHGDLGMITKKDVWLVVSNSGETMELIQILPAIQKKGVTIIGLIGRQNSTLADRSDIYLDISVEKEACTLDLAPTASTTATLAMGDALAVSLLEVRGFNKEDFAELHPGGMLGKRLLLTLDQLTHTGDEIPFVNQTASIKDALLTISEKGLGVTGVLNGKDELVGMITDGDIRRGLENNGNQLFDKTAEFLMSKKPKWVTSDTLALSALELMEKHSITSLFVYSDDNLKKPDGIVHIHDILKSGIQ</sequence>
<dbReference type="CDD" id="cd05014">
    <property type="entry name" value="SIS_Kpsf"/>
    <property type="match status" value="1"/>
</dbReference>
<dbReference type="PROSITE" id="PS51464">
    <property type="entry name" value="SIS"/>
    <property type="match status" value="1"/>
</dbReference>
<evidence type="ECO:0000256" key="1">
    <source>
        <dbReference type="ARBA" id="ARBA00008165"/>
    </source>
</evidence>
<dbReference type="Pfam" id="PF00571">
    <property type="entry name" value="CBS"/>
    <property type="match status" value="2"/>
</dbReference>
<protein>
    <recommendedName>
        <fullName evidence="7">SIS domain-containing protein</fullName>
    </recommendedName>
</protein>
<dbReference type="AlphaFoldDB" id="A0A381UYI6"/>
<dbReference type="SUPFAM" id="SSF53697">
    <property type="entry name" value="SIS domain"/>
    <property type="match status" value="1"/>
</dbReference>
<reference evidence="6" key="1">
    <citation type="submission" date="2018-05" db="EMBL/GenBank/DDBJ databases">
        <authorList>
            <person name="Lanie J.A."/>
            <person name="Ng W.-L."/>
            <person name="Kazmierczak K.M."/>
            <person name="Andrzejewski T.M."/>
            <person name="Davidsen T.M."/>
            <person name="Wayne K.J."/>
            <person name="Tettelin H."/>
            <person name="Glass J.I."/>
            <person name="Rusch D."/>
            <person name="Podicherti R."/>
            <person name="Tsui H.-C.T."/>
            <person name="Winkler M.E."/>
        </authorList>
    </citation>
    <scope>NUCLEOTIDE SEQUENCE</scope>
</reference>
<keyword evidence="3" id="KW-0129">CBS domain</keyword>